<dbReference type="EMBL" id="BARV01002252">
    <property type="protein sequence ID" value="GAH90570.1"/>
    <property type="molecule type" value="Genomic_DNA"/>
</dbReference>
<evidence type="ECO:0000313" key="2">
    <source>
        <dbReference type="EMBL" id="GAH90570.1"/>
    </source>
</evidence>
<comment type="caution">
    <text evidence="2">The sequence shown here is derived from an EMBL/GenBank/DDBJ whole genome shotgun (WGS) entry which is preliminary data.</text>
</comment>
<organism evidence="2">
    <name type="scientific">marine sediment metagenome</name>
    <dbReference type="NCBI Taxonomy" id="412755"/>
    <lineage>
        <taxon>unclassified sequences</taxon>
        <taxon>metagenomes</taxon>
        <taxon>ecological metagenomes</taxon>
    </lineage>
</organism>
<dbReference type="NCBIfam" id="NF041539">
    <property type="entry name" value="choice_anch_R"/>
    <property type="match status" value="1"/>
</dbReference>
<dbReference type="AlphaFoldDB" id="X1KAB0"/>
<accession>X1KAB0</accession>
<protein>
    <submittedName>
        <fullName evidence="2">Uncharacterized protein</fullName>
    </submittedName>
</protein>
<feature type="compositionally biased region" description="Polar residues" evidence="1">
    <location>
        <begin position="144"/>
        <end position="156"/>
    </location>
</feature>
<gene>
    <name evidence="2" type="ORF">S06H3_05941</name>
</gene>
<proteinExistence type="predicted"/>
<sequence length="156" mass="17109">MSTRYEYFRDLDTTQYSAYGSSWVSQTFTPSIAHKITSVKLLLFRDDASSPGTVTVGIRATDGSGHPTGPDLCSGTTDGNTLAENYPYEWREITLGVGYNLDADTMYAIVLRAPDATSDSRVRWRNAQFSSATYAGGMRETSDDSGLSWTSDADRD</sequence>
<reference evidence="2" key="1">
    <citation type="journal article" date="2014" name="Front. Microbiol.">
        <title>High frequency of phylogenetically diverse reductive dehalogenase-homologous genes in deep subseafloor sedimentary metagenomes.</title>
        <authorList>
            <person name="Kawai M."/>
            <person name="Futagami T."/>
            <person name="Toyoda A."/>
            <person name="Takaki Y."/>
            <person name="Nishi S."/>
            <person name="Hori S."/>
            <person name="Arai W."/>
            <person name="Tsubouchi T."/>
            <person name="Morono Y."/>
            <person name="Uchiyama I."/>
            <person name="Ito T."/>
            <person name="Fujiyama A."/>
            <person name="Inagaki F."/>
            <person name="Takami H."/>
        </authorList>
    </citation>
    <scope>NUCLEOTIDE SEQUENCE</scope>
    <source>
        <strain evidence="2">Expedition CK06-06</strain>
    </source>
</reference>
<feature type="non-terminal residue" evidence="2">
    <location>
        <position position="156"/>
    </location>
</feature>
<feature type="region of interest" description="Disordered" evidence="1">
    <location>
        <begin position="135"/>
        <end position="156"/>
    </location>
</feature>
<evidence type="ECO:0000256" key="1">
    <source>
        <dbReference type="SAM" id="MobiDB-lite"/>
    </source>
</evidence>
<name>X1KAB0_9ZZZZ</name>